<name>A0ABW9Z987_9FLAO</name>
<accession>A0ABW9Z987</accession>
<dbReference type="RefSeq" id="WP_166537271.1">
    <property type="nucleotide sequence ID" value="NZ_JAABLM010000010.1"/>
</dbReference>
<gene>
    <name evidence="1" type="ORF">GV828_09605</name>
</gene>
<keyword evidence="2" id="KW-1185">Reference proteome</keyword>
<dbReference type="Gene3D" id="2.60.40.1120">
    <property type="entry name" value="Carboxypeptidase-like, regulatory domain"/>
    <property type="match status" value="1"/>
</dbReference>
<reference evidence="2" key="1">
    <citation type="submission" date="2020-01" db="EMBL/GenBank/DDBJ databases">
        <title>Sphingomonas sp. strain CSW-10.</title>
        <authorList>
            <person name="Chen W.-M."/>
        </authorList>
    </citation>
    <scope>NUCLEOTIDE SEQUENCE [LARGE SCALE GENOMIC DNA]</scope>
    <source>
        <strain evidence="2">NST-5</strain>
    </source>
</reference>
<dbReference type="PROSITE" id="PS51257">
    <property type="entry name" value="PROKAR_LIPOPROTEIN"/>
    <property type="match status" value="1"/>
</dbReference>
<comment type="caution">
    <text evidence="1">The sequence shown here is derived from an EMBL/GenBank/DDBJ whole genome shotgun (WGS) entry which is preliminary data.</text>
</comment>
<evidence type="ECO:0008006" key="3">
    <source>
        <dbReference type="Google" id="ProtNLM"/>
    </source>
</evidence>
<evidence type="ECO:0000313" key="2">
    <source>
        <dbReference type="Proteomes" id="UP000798602"/>
    </source>
</evidence>
<protein>
    <recommendedName>
        <fullName evidence="3">Carboxypeptidase regulatory-like domain-containing protein</fullName>
    </recommendedName>
</protein>
<evidence type="ECO:0000313" key="1">
    <source>
        <dbReference type="EMBL" id="NBL65453.1"/>
    </source>
</evidence>
<dbReference type="EMBL" id="JAABLM010000010">
    <property type="protein sequence ID" value="NBL65453.1"/>
    <property type="molecule type" value="Genomic_DNA"/>
</dbReference>
<proteinExistence type="predicted"/>
<organism evidence="1 2">
    <name type="scientific">Flavobacterium ichthyis</name>
    <dbReference type="NCBI Taxonomy" id="2698827"/>
    <lineage>
        <taxon>Bacteria</taxon>
        <taxon>Pseudomonadati</taxon>
        <taxon>Bacteroidota</taxon>
        <taxon>Flavobacteriia</taxon>
        <taxon>Flavobacteriales</taxon>
        <taxon>Flavobacteriaceae</taxon>
        <taxon>Flavobacterium</taxon>
    </lineage>
</organism>
<sequence length="121" mass="13318">MKKIILLLIVLTLGCSNDDDNQRYCTEEFVFGLEVTVKNAETGANLQEGVTVVATDGNYSETLELAYYGLSTFLGAGERRGNYTLTVTKAGFQTYVSQPINVTADECHVITERVTVELQPE</sequence>
<dbReference type="Proteomes" id="UP000798602">
    <property type="component" value="Unassembled WGS sequence"/>
</dbReference>